<evidence type="ECO:0000313" key="1">
    <source>
        <dbReference type="EMBL" id="GIY73837.1"/>
    </source>
</evidence>
<dbReference type="Proteomes" id="UP001054945">
    <property type="component" value="Unassembled WGS sequence"/>
</dbReference>
<dbReference type="EMBL" id="BPLR01015131">
    <property type="protein sequence ID" value="GIY73837.1"/>
    <property type="molecule type" value="Genomic_DNA"/>
</dbReference>
<sequence>MTYHRTVPCRYAYSTGNNVGFIRPSTRVSSLARHFRLPCCKILILHYPFSRDYSRQKINLVCSLRHRSGSTVSDIRKITLEASLLAPY</sequence>
<reference evidence="1 2" key="1">
    <citation type="submission" date="2021-06" db="EMBL/GenBank/DDBJ databases">
        <title>Caerostris extrusa draft genome.</title>
        <authorList>
            <person name="Kono N."/>
            <person name="Arakawa K."/>
        </authorList>
    </citation>
    <scope>NUCLEOTIDE SEQUENCE [LARGE SCALE GENOMIC DNA]</scope>
</reference>
<evidence type="ECO:0000313" key="2">
    <source>
        <dbReference type="Proteomes" id="UP001054945"/>
    </source>
</evidence>
<keyword evidence="2" id="KW-1185">Reference proteome</keyword>
<name>A0AAV4VTV8_CAEEX</name>
<protein>
    <submittedName>
        <fullName evidence="1">Uncharacterized protein</fullName>
    </submittedName>
</protein>
<proteinExistence type="predicted"/>
<dbReference type="AlphaFoldDB" id="A0AAV4VTV8"/>
<accession>A0AAV4VTV8</accession>
<gene>
    <name evidence="1" type="ORF">CEXT_700651</name>
</gene>
<organism evidence="1 2">
    <name type="scientific">Caerostris extrusa</name>
    <name type="common">Bark spider</name>
    <name type="synonym">Caerostris bankana</name>
    <dbReference type="NCBI Taxonomy" id="172846"/>
    <lineage>
        <taxon>Eukaryota</taxon>
        <taxon>Metazoa</taxon>
        <taxon>Ecdysozoa</taxon>
        <taxon>Arthropoda</taxon>
        <taxon>Chelicerata</taxon>
        <taxon>Arachnida</taxon>
        <taxon>Araneae</taxon>
        <taxon>Araneomorphae</taxon>
        <taxon>Entelegynae</taxon>
        <taxon>Araneoidea</taxon>
        <taxon>Araneidae</taxon>
        <taxon>Caerostris</taxon>
    </lineage>
</organism>
<comment type="caution">
    <text evidence="1">The sequence shown here is derived from an EMBL/GenBank/DDBJ whole genome shotgun (WGS) entry which is preliminary data.</text>
</comment>